<dbReference type="SUPFAM" id="SSF110997">
    <property type="entry name" value="Sporulation related repeat"/>
    <property type="match status" value="1"/>
</dbReference>
<evidence type="ECO:0000313" key="5">
    <source>
        <dbReference type="Proteomes" id="UP000294575"/>
    </source>
</evidence>
<keyword evidence="2" id="KW-0812">Transmembrane</keyword>
<dbReference type="GO" id="GO:0030428">
    <property type="term" value="C:cell septum"/>
    <property type="evidence" value="ECO:0007669"/>
    <property type="project" value="TreeGrafter"/>
</dbReference>
<keyword evidence="2" id="KW-0472">Membrane</keyword>
<feature type="compositionally biased region" description="Pro residues" evidence="1">
    <location>
        <begin position="114"/>
        <end position="129"/>
    </location>
</feature>
<feature type="region of interest" description="Disordered" evidence="1">
    <location>
        <begin position="90"/>
        <end position="157"/>
    </location>
</feature>
<name>A0A4R6UAN6_9GAMM</name>
<keyword evidence="5" id="KW-1185">Reference proteome</keyword>
<feature type="compositionally biased region" description="Low complexity" evidence="1">
    <location>
        <begin position="130"/>
        <end position="149"/>
    </location>
</feature>
<dbReference type="OrthoDB" id="7069135at2"/>
<evidence type="ECO:0000256" key="2">
    <source>
        <dbReference type="SAM" id="Phobius"/>
    </source>
</evidence>
<reference evidence="4 5" key="1">
    <citation type="submission" date="2019-03" db="EMBL/GenBank/DDBJ databases">
        <title>Genomic Encyclopedia of Type Strains, Phase IV (KMG-IV): sequencing the most valuable type-strain genomes for metagenomic binning, comparative biology and taxonomic classification.</title>
        <authorList>
            <person name="Goeker M."/>
        </authorList>
    </citation>
    <scope>NUCLEOTIDE SEQUENCE [LARGE SCALE GENOMIC DNA]</scope>
    <source>
        <strain evidence="4 5">DSM 28679</strain>
    </source>
</reference>
<evidence type="ECO:0000313" key="4">
    <source>
        <dbReference type="EMBL" id="TDQ40134.1"/>
    </source>
</evidence>
<dbReference type="InterPro" id="IPR052521">
    <property type="entry name" value="Cell_div_SPOR-domain"/>
</dbReference>
<dbReference type="EMBL" id="SNYK01000001">
    <property type="protein sequence ID" value="TDQ40134.1"/>
    <property type="molecule type" value="Genomic_DNA"/>
</dbReference>
<dbReference type="InterPro" id="IPR036680">
    <property type="entry name" value="SPOR-like_sf"/>
</dbReference>
<dbReference type="Pfam" id="PF05036">
    <property type="entry name" value="SPOR"/>
    <property type="match status" value="1"/>
</dbReference>
<evidence type="ECO:0000259" key="3">
    <source>
        <dbReference type="PROSITE" id="PS51724"/>
    </source>
</evidence>
<accession>A0A4R6UAN6</accession>
<dbReference type="InterPro" id="IPR007730">
    <property type="entry name" value="SPOR-like_dom"/>
</dbReference>
<feature type="domain" description="SPOR" evidence="3">
    <location>
        <begin position="158"/>
        <end position="233"/>
    </location>
</feature>
<feature type="transmembrane region" description="Helical" evidence="2">
    <location>
        <begin position="12"/>
        <end position="30"/>
    </location>
</feature>
<dbReference type="Gene3D" id="3.30.70.1070">
    <property type="entry name" value="Sporulation related repeat"/>
    <property type="match status" value="1"/>
</dbReference>
<keyword evidence="2" id="KW-1133">Transmembrane helix</keyword>
<dbReference type="Proteomes" id="UP000294575">
    <property type="component" value="Unassembled WGS sequence"/>
</dbReference>
<dbReference type="PROSITE" id="PS51724">
    <property type="entry name" value="SPOR"/>
    <property type="match status" value="1"/>
</dbReference>
<dbReference type="RefSeq" id="WP_101496834.1">
    <property type="nucleotide sequence ID" value="NZ_LNJZ01000007.1"/>
</dbReference>
<dbReference type="AlphaFoldDB" id="A0A4R6UAN6"/>
<comment type="caution">
    <text evidence="4">The sequence shown here is derived from an EMBL/GenBank/DDBJ whole genome shotgun (WGS) entry which is preliminary data.</text>
</comment>
<dbReference type="GO" id="GO:0032506">
    <property type="term" value="P:cytokinetic process"/>
    <property type="evidence" value="ECO:0007669"/>
    <property type="project" value="TreeGrafter"/>
</dbReference>
<proteinExistence type="predicted"/>
<dbReference type="PRINTS" id="PR01217">
    <property type="entry name" value="PRICHEXTENSN"/>
</dbReference>
<dbReference type="GO" id="GO:0032153">
    <property type="term" value="C:cell division site"/>
    <property type="evidence" value="ECO:0007669"/>
    <property type="project" value="TreeGrafter"/>
</dbReference>
<organism evidence="4 5">
    <name type="scientific">Thiopseudomonas denitrificans</name>
    <dbReference type="NCBI Taxonomy" id="1501432"/>
    <lineage>
        <taxon>Bacteria</taxon>
        <taxon>Pseudomonadati</taxon>
        <taxon>Pseudomonadota</taxon>
        <taxon>Gammaproteobacteria</taxon>
        <taxon>Pseudomonadales</taxon>
        <taxon>Pseudomonadaceae</taxon>
        <taxon>Thiopseudomonas</taxon>
    </lineage>
</organism>
<dbReference type="GO" id="GO:0042834">
    <property type="term" value="F:peptidoglycan binding"/>
    <property type="evidence" value="ECO:0007669"/>
    <property type="project" value="InterPro"/>
</dbReference>
<protein>
    <submittedName>
        <fullName evidence="4">DedD protein</fullName>
    </submittedName>
</protein>
<feature type="compositionally biased region" description="Pro residues" evidence="1">
    <location>
        <begin position="93"/>
        <end position="107"/>
    </location>
</feature>
<dbReference type="PANTHER" id="PTHR38687">
    <property type="entry name" value="CELL DIVISION PROTEIN DEDD-RELATED"/>
    <property type="match status" value="1"/>
</dbReference>
<gene>
    <name evidence="4" type="ORF">DFQ45_101269</name>
</gene>
<evidence type="ECO:0000256" key="1">
    <source>
        <dbReference type="SAM" id="MobiDB-lite"/>
    </source>
</evidence>
<sequence>MSETDNKFKQRIVGALVLVALAIIFLPMLFSSKDEHPLPRVEVHTPPPPAIPPVPDVQVQPVRLPEPEPEQDAVYEPVVEAEPEFVLIETTPDTPPVQPAPEQPQPPVAEVQPVTPPPVDKPVSPPAQPAKPAQTTTPPKPAETPARKPVAAPGIDRNNLPVSWSIQLASLGSLENAERLRDAYRAKHYTAYVRSADGMHKVLIGPLIREAEAVAMCKQLKSRDKQDCFVVRYQP</sequence>
<dbReference type="PANTHER" id="PTHR38687:SF1">
    <property type="entry name" value="CELL DIVISION PROTEIN DEDD"/>
    <property type="match status" value="1"/>
</dbReference>